<dbReference type="InterPro" id="IPR000757">
    <property type="entry name" value="Beta-glucanase-like"/>
</dbReference>
<feature type="compositionally biased region" description="Low complexity" evidence="3">
    <location>
        <begin position="110"/>
        <end position="126"/>
    </location>
</feature>
<name>A0ABR3ZZ28_9LECA</name>
<protein>
    <recommendedName>
        <fullName evidence="9">Concanavalin A-like lectin/glucanase</fullName>
    </recommendedName>
</protein>
<organism evidence="7 8">
    <name type="scientific">Stereocaulon virgatum</name>
    <dbReference type="NCBI Taxonomy" id="373712"/>
    <lineage>
        <taxon>Eukaryota</taxon>
        <taxon>Fungi</taxon>
        <taxon>Dikarya</taxon>
        <taxon>Ascomycota</taxon>
        <taxon>Pezizomycotina</taxon>
        <taxon>Lecanoromycetes</taxon>
        <taxon>OSLEUM clade</taxon>
        <taxon>Lecanoromycetidae</taxon>
        <taxon>Lecanorales</taxon>
        <taxon>Lecanorineae</taxon>
        <taxon>Stereocaulaceae</taxon>
        <taxon>Stereocaulon</taxon>
    </lineage>
</organism>
<dbReference type="PANTHER" id="PTHR38121:SF2">
    <property type="entry name" value="ACYLTRANSFERASE 3 DOMAIN-CONTAINING PROTEIN"/>
    <property type="match status" value="1"/>
</dbReference>
<evidence type="ECO:0000313" key="7">
    <source>
        <dbReference type="EMBL" id="KAL2038947.1"/>
    </source>
</evidence>
<dbReference type="Gene3D" id="2.60.120.200">
    <property type="match status" value="1"/>
</dbReference>
<dbReference type="CDD" id="cd00413">
    <property type="entry name" value="Glyco_hydrolase_16"/>
    <property type="match status" value="1"/>
</dbReference>
<accession>A0ABR3ZZ28</accession>
<dbReference type="InterPro" id="IPR001002">
    <property type="entry name" value="Chitin-bd_1"/>
</dbReference>
<feature type="region of interest" description="Disordered" evidence="3">
    <location>
        <begin position="96"/>
        <end position="141"/>
    </location>
</feature>
<dbReference type="Proteomes" id="UP001590950">
    <property type="component" value="Unassembled WGS sequence"/>
</dbReference>
<dbReference type="Gene3D" id="3.30.60.10">
    <property type="entry name" value="Endochitinase-like"/>
    <property type="match status" value="1"/>
</dbReference>
<evidence type="ECO:0000313" key="8">
    <source>
        <dbReference type="Proteomes" id="UP001590950"/>
    </source>
</evidence>
<evidence type="ECO:0000259" key="6">
    <source>
        <dbReference type="PROSITE" id="PS51762"/>
    </source>
</evidence>
<proteinExistence type="predicted"/>
<feature type="signal peptide" evidence="4">
    <location>
        <begin position="1"/>
        <end position="18"/>
    </location>
</feature>
<dbReference type="EMBL" id="JBEFKJ010000028">
    <property type="protein sequence ID" value="KAL2038947.1"/>
    <property type="molecule type" value="Genomic_DNA"/>
</dbReference>
<feature type="domain" description="GH16" evidence="6">
    <location>
        <begin position="132"/>
        <end position="371"/>
    </location>
</feature>
<dbReference type="InterPro" id="IPR036861">
    <property type="entry name" value="Endochitinase-like_sf"/>
</dbReference>
<sequence>MVSTKSFSILLFMVQALAHRHHAGHYVHHKRTLTPDNTCGGTIGYTCDSSFPNGGPCCSLHGYCGKTNAYCGVGCQPAFGTCGVAEAPPAPSYPPIMSVSSPTSSPPPATSTVPSTSTVSVTAPSTLASPPSTGGHSPRPSQAGCVWVVDGAGSFTHQQTFDFSQLTSLPSELAISTDTIAAGPAPFSQLYQKDNVAVGDGALQLKVPGGQSASPVCGAEIATTDKDILYGSVRTMMQISPVGGTVHSHFFYKDDNQESDIEILTATLDQGAHYTNQRLIPGGQATTVTKPMPDDATTAMHEYRIDWLQDRTDFFLDGKLQQTFTDNVPNTAGAWLWNNWSNGDHTWSAGPPEQDNVMKVGKIEMYYNRTGSAGTCI</sequence>
<reference evidence="7 8" key="1">
    <citation type="submission" date="2024-09" db="EMBL/GenBank/DDBJ databases">
        <title>Rethinking Asexuality: The Enigmatic Case of Functional Sexual Genes in Lepraria (Stereocaulaceae).</title>
        <authorList>
            <person name="Doellman M."/>
            <person name="Sun Y."/>
            <person name="Barcenas-Pena A."/>
            <person name="Lumbsch H.T."/>
            <person name="Grewe F."/>
        </authorList>
    </citation>
    <scope>NUCLEOTIDE SEQUENCE [LARGE SCALE GENOMIC DNA]</scope>
    <source>
        <strain evidence="7 8">Mercado 3170</strain>
    </source>
</reference>
<evidence type="ECO:0000256" key="1">
    <source>
        <dbReference type="ARBA" id="ARBA00022669"/>
    </source>
</evidence>
<keyword evidence="8" id="KW-1185">Reference proteome</keyword>
<comment type="caution">
    <text evidence="7">The sequence shown here is derived from an EMBL/GenBank/DDBJ whole genome shotgun (WGS) entry which is preliminary data.</text>
</comment>
<dbReference type="PROSITE" id="PS51762">
    <property type="entry name" value="GH16_2"/>
    <property type="match status" value="1"/>
</dbReference>
<keyword evidence="1 2" id="KW-0147">Chitin-binding</keyword>
<evidence type="ECO:0000256" key="4">
    <source>
        <dbReference type="SAM" id="SignalP"/>
    </source>
</evidence>
<dbReference type="PANTHER" id="PTHR38121">
    <property type="entry name" value="GH16 DOMAIN-CONTAINING PROTEIN"/>
    <property type="match status" value="1"/>
</dbReference>
<dbReference type="Pfam" id="PF00722">
    <property type="entry name" value="Glyco_hydro_16"/>
    <property type="match status" value="1"/>
</dbReference>
<comment type="caution">
    <text evidence="2">Lacks conserved residue(s) required for the propagation of feature annotation.</text>
</comment>
<feature type="domain" description="Chitin-binding type-1" evidence="5">
    <location>
        <begin position="36"/>
        <end position="84"/>
    </location>
</feature>
<gene>
    <name evidence="7" type="ORF">N7G274_008287</name>
</gene>
<dbReference type="SUPFAM" id="SSF57016">
    <property type="entry name" value="Plant lectins/antimicrobial peptides"/>
    <property type="match status" value="1"/>
</dbReference>
<dbReference type="SUPFAM" id="SSF49899">
    <property type="entry name" value="Concanavalin A-like lectins/glucanases"/>
    <property type="match status" value="1"/>
</dbReference>
<evidence type="ECO:0008006" key="9">
    <source>
        <dbReference type="Google" id="ProtNLM"/>
    </source>
</evidence>
<feature type="disulfide bond" evidence="2">
    <location>
        <begin position="57"/>
        <end position="71"/>
    </location>
</feature>
<feature type="chain" id="PRO_5045045138" description="Concanavalin A-like lectin/glucanase" evidence="4">
    <location>
        <begin position="19"/>
        <end position="377"/>
    </location>
</feature>
<dbReference type="CDD" id="cd11618">
    <property type="entry name" value="ChtBD1_1"/>
    <property type="match status" value="1"/>
</dbReference>
<evidence type="ECO:0000259" key="5">
    <source>
        <dbReference type="PROSITE" id="PS50941"/>
    </source>
</evidence>
<keyword evidence="2" id="KW-1015">Disulfide bond</keyword>
<dbReference type="InterPro" id="IPR013320">
    <property type="entry name" value="ConA-like_dom_sf"/>
</dbReference>
<evidence type="ECO:0000256" key="2">
    <source>
        <dbReference type="PROSITE-ProRule" id="PRU00261"/>
    </source>
</evidence>
<evidence type="ECO:0000256" key="3">
    <source>
        <dbReference type="SAM" id="MobiDB-lite"/>
    </source>
</evidence>
<keyword evidence="4" id="KW-0732">Signal</keyword>
<dbReference type="PROSITE" id="PS50941">
    <property type="entry name" value="CHIT_BIND_I_2"/>
    <property type="match status" value="1"/>
</dbReference>